<name>A0ABN7SIL9_OIKDI</name>
<comment type="subcellular location">
    <subcellularLocation>
        <location evidence="1">Secreted</location>
    </subcellularLocation>
</comment>
<dbReference type="Gene3D" id="2.20.100.10">
    <property type="entry name" value="Thrombospondin type-1 (TSP1) repeat"/>
    <property type="match status" value="1"/>
</dbReference>
<dbReference type="PANTHER" id="PTHR22906">
    <property type="entry name" value="PROPERDIN"/>
    <property type="match status" value="1"/>
</dbReference>
<evidence type="ECO:0000256" key="3">
    <source>
        <dbReference type="ARBA" id="ARBA00022729"/>
    </source>
</evidence>
<dbReference type="Pfam" id="PF00090">
    <property type="entry name" value="TSP_1"/>
    <property type="match status" value="1"/>
</dbReference>
<dbReference type="EMBL" id="OU015569">
    <property type="protein sequence ID" value="CAG5098718.1"/>
    <property type="molecule type" value="Genomic_DNA"/>
</dbReference>
<keyword evidence="3" id="KW-0732">Signal</keyword>
<gene>
    <name evidence="6" type="ORF">OKIOD_LOCUS7472</name>
</gene>
<dbReference type="SUPFAM" id="SSF82895">
    <property type="entry name" value="TSP-1 type 1 repeat"/>
    <property type="match status" value="1"/>
</dbReference>
<evidence type="ECO:0000256" key="2">
    <source>
        <dbReference type="ARBA" id="ARBA00022525"/>
    </source>
</evidence>
<dbReference type="InterPro" id="IPR052065">
    <property type="entry name" value="Compl_asym_regulator"/>
</dbReference>
<keyword evidence="5" id="KW-1015">Disulfide bond</keyword>
<dbReference type="Proteomes" id="UP001158576">
    <property type="component" value="Chromosome XSR"/>
</dbReference>
<accession>A0ABN7SIL9</accession>
<sequence length="268" mass="30459">MRISALILATIDAKERSCSRAGAIDRYKTASLEQKECEIEEEWSTWSQCSVSCGTGIQLRERQLPGCVNGTEVEDQECFAGACLKSSVSRVSDTNCDVIKQDTLLKLQLMMIENCAPYQWSKWSDCTNKCSGRRSRTALSHETETIQYEWCHKLNSCQKMDCNEIWQGWSAWQITDISGIQTRFRTNDCNDSDFDYRNTDPVNSYVESTKTTPLPTQMSQTISLSLFDPRGTEAPERRFPSYIPDFDPVISSDDTIPQAGNFLPYPEQ</sequence>
<dbReference type="PANTHER" id="PTHR22906:SF43">
    <property type="entry name" value="PROPERDIN"/>
    <property type="match status" value="1"/>
</dbReference>
<protein>
    <submittedName>
        <fullName evidence="6">Oidioi.mRNA.OKI2018_I69.XSR.g15914.t1.cds</fullName>
    </submittedName>
</protein>
<proteinExistence type="predicted"/>
<keyword evidence="4" id="KW-0677">Repeat</keyword>
<evidence type="ECO:0000256" key="1">
    <source>
        <dbReference type="ARBA" id="ARBA00004613"/>
    </source>
</evidence>
<keyword evidence="2" id="KW-0964">Secreted</keyword>
<evidence type="ECO:0000256" key="4">
    <source>
        <dbReference type="ARBA" id="ARBA00022737"/>
    </source>
</evidence>
<dbReference type="PROSITE" id="PS50092">
    <property type="entry name" value="TSP1"/>
    <property type="match status" value="1"/>
</dbReference>
<dbReference type="InterPro" id="IPR000884">
    <property type="entry name" value="TSP1_rpt"/>
</dbReference>
<evidence type="ECO:0000313" key="7">
    <source>
        <dbReference type="Proteomes" id="UP001158576"/>
    </source>
</evidence>
<evidence type="ECO:0000256" key="5">
    <source>
        <dbReference type="ARBA" id="ARBA00023157"/>
    </source>
</evidence>
<evidence type="ECO:0000313" key="6">
    <source>
        <dbReference type="EMBL" id="CAG5098718.1"/>
    </source>
</evidence>
<dbReference type="SMART" id="SM00209">
    <property type="entry name" value="TSP1"/>
    <property type="match status" value="2"/>
</dbReference>
<keyword evidence="7" id="KW-1185">Reference proteome</keyword>
<dbReference type="InterPro" id="IPR036383">
    <property type="entry name" value="TSP1_rpt_sf"/>
</dbReference>
<reference evidence="6 7" key="1">
    <citation type="submission" date="2021-04" db="EMBL/GenBank/DDBJ databases">
        <authorList>
            <person name="Bliznina A."/>
        </authorList>
    </citation>
    <scope>NUCLEOTIDE SEQUENCE [LARGE SCALE GENOMIC DNA]</scope>
</reference>
<organism evidence="6 7">
    <name type="scientific">Oikopleura dioica</name>
    <name type="common">Tunicate</name>
    <dbReference type="NCBI Taxonomy" id="34765"/>
    <lineage>
        <taxon>Eukaryota</taxon>
        <taxon>Metazoa</taxon>
        <taxon>Chordata</taxon>
        <taxon>Tunicata</taxon>
        <taxon>Appendicularia</taxon>
        <taxon>Copelata</taxon>
        <taxon>Oikopleuridae</taxon>
        <taxon>Oikopleura</taxon>
    </lineage>
</organism>